<dbReference type="PIRSF" id="PIRSF021287">
    <property type="entry name" value="Biofilm_formation_YmcA"/>
    <property type="match status" value="1"/>
</dbReference>
<accession>A0A5C5E8S4</accession>
<dbReference type="InterPro" id="IPR023378">
    <property type="entry name" value="YheA/YmcA-like_dom_sf"/>
</dbReference>
<dbReference type="InterPro" id="IPR016783">
    <property type="entry name" value="Biofilm_formation_YmcA"/>
</dbReference>
<dbReference type="Gene3D" id="1.20.1500.10">
    <property type="entry name" value="YheA/YmcA-like"/>
    <property type="match status" value="1"/>
</dbReference>
<dbReference type="SUPFAM" id="SSF158622">
    <property type="entry name" value="YheA/YmcA-like"/>
    <property type="match status" value="1"/>
</dbReference>
<reference evidence="1 2" key="1">
    <citation type="submission" date="2019-06" db="EMBL/GenBank/DDBJ databases">
        <title>Description Trichococcus psychrophilus sp. nov., isolated from a cold spring, by genomic and phenotypic analyses.</title>
        <authorList>
            <person name="Zakharyuk A."/>
        </authorList>
    </citation>
    <scope>NUCLEOTIDE SEQUENCE [LARGE SCALE GENOMIC DNA]</scope>
    <source>
        <strain evidence="1 2">SKBG</strain>
    </source>
</reference>
<evidence type="ECO:0000313" key="2">
    <source>
        <dbReference type="Proteomes" id="UP000313395"/>
    </source>
</evidence>
<dbReference type="InterPro" id="IPR010368">
    <property type="entry name" value="Com_YlbF"/>
</dbReference>
<organism evidence="1 2">
    <name type="scientific">Trichococcus shcherbakoviae subsp. psychrophilus</name>
    <dbReference type="NCBI Taxonomy" id="2585775"/>
    <lineage>
        <taxon>Bacteria</taxon>
        <taxon>Bacillati</taxon>
        <taxon>Bacillota</taxon>
        <taxon>Bacilli</taxon>
        <taxon>Lactobacillales</taxon>
        <taxon>Carnobacteriaceae</taxon>
        <taxon>Trichococcus</taxon>
    </lineage>
</organism>
<keyword evidence="2" id="KW-1185">Reference proteome</keyword>
<evidence type="ECO:0008006" key="3">
    <source>
        <dbReference type="Google" id="ProtNLM"/>
    </source>
</evidence>
<comment type="caution">
    <text evidence="1">The sequence shown here is derived from an EMBL/GenBank/DDBJ whole genome shotgun (WGS) entry which is preliminary data.</text>
</comment>
<sequence>MWRGILLTQELPIEGPAEAELNRLIEILKKNEVIVRYQEAEENTKDNRALEQLVETIKSKQKETAAFEHYAKPAAAAKTAAELAELNKQLKDSIAVQQYREALWDANELLENVISIIQRGVDDAIEKDEA</sequence>
<name>A0A5C5E8S4_9LACT</name>
<evidence type="ECO:0000313" key="1">
    <source>
        <dbReference type="EMBL" id="TNV69180.1"/>
    </source>
</evidence>
<dbReference type="EMBL" id="VENO01000002">
    <property type="protein sequence ID" value="TNV69180.1"/>
    <property type="molecule type" value="Genomic_DNA"/>
</dbReference>
<gene>
    <name evidence="1" type="ORF">FHK04_06625</name>
</gene>
<dbReference type="AlphaFoldDB" id="A0A5C5E8S4"/>
<dbReference type="Proteomes" id="UP000313395">
    <property type="component" value="Unassembled WGS sequence"/>
</dbReference>
<proteinExistence type="predicted"/>
<protein>
    <recommendedName>
        <fullName evidence="3">Control of competence regulator comk ylbf/ymca</fullName>
    </recommendedName>
</protein>
<dbReference type="Pfam" id="PF06133">
    <property type="entry name" value="Com_YlbF"/>
    <property type="match status" value="1"/>
</dbReference>